<gene>
    <name evidence="1" type="ORF">EAY46_25415</name>
</gene>
<dbReference type="InterPro" id="IPR015424">
    <property type="entry name" value="PyrdxlP-dep_Trfase"/>
</dbReference>
<evidence type="ECO:0000313" key="1">
    <source>
        <dbReference type="EMBL" id="MBF4376326.1"/>
    </source>
</evidence>
<dbReference type="Gene3D" id="3.90.1150.10">
    <property type="entry name" value="Aspartate Aminotransferase, domain 1"/>
    <property type="match status" value="1"/>
</dbReference>
<name>A0ABR9ZE46_VIBAN</name>
<dbReference type="Proteomes" id="UP000726136">
    <property type="component" value="Unassembled WGS sequence"/>
</dbReference>
<dbReference type="InterPro" id="IPR015422">
    <property type="entry name" value="PyrdxlP-dep_Trfase_small"/>
</dbReference>
<keyword evidence="2" id="KW-1185">Reference proteome</keyword>
<evidence type="ECO:0000313" key="2">
    <source>
        <dbReference type="Proteomes" id="UP000726136"/>
    </source>
</evidence>
<accession>A0ABR9ZE46</accession>
<comment type="caution">
    <text evidence="1">The sequence shown here is derived from an EMBL/GenBank/DDBJ whole genome shotgun (WGS) entry which is preliminary data.</text>
</comment>
<dbReference type="EMBL" id="RDPI01000717">
    <property type="protein sequence ID" value="MBF4376326.1"/>
    <property type="molecule type" value="Genomic_DNA"/>
</dbReference>
<protein>
    <submittedName>
        <fullName evidence="1">Cysteine desulfurase CsdA</fullName>
    </submittedName>
</protein>
<proteinExistence type="predicted"/>
<feature type="non-terminal residue" evidence="1">
    <location>
        <position position="41"/>
    </location>
</feature>
<dbReference type="SUPFAM" id="SSF53383">
    <property type="entry name" value="PLP-dependent transferases"/>
    <property type="match status" value="1"/>
</dbReference>
<sequence>MFDVQTIRDQFPALNQAVDGETLIYLDSAATTQKPQVVIDA</sequence>
<reference evidence="1 2" key="1">
    <citation type="journal article" date="2021" name="PeerJ">
        <title>Analysis of 44 Vibrio anguillarum genomes reveals high genetic diversity.</title>
        <authorList>
            <person name="Hansen M.J."/>
            <person name="Dalsgaard I."/>
        </authorList>
    </citation>
    <scope>NUCLEOTIDE SEQUENCE [LARGE SCALE GENOMIC DNA]</scope>
    <source>
        <strain evidence="1 2">040915-1/1B</strain>
    </source>
</reference>
<organism evidence="1 2">
    <name type="scientific">Vibrio anguillarum</name>
    <name type="common">Listonella anguillarum</name>
    <dbReference type="NCBI Taxonomy" id="55601"/>
    <lineage>
        <taxon>Bacteria</taxon>
        <taxon>Pseudomonadati</taxon>
        <taxon>Pseudomonadota</taxon>
        <taxon>Gammaproteobacteria</taxon>
        <taxon>Vibrionales</taxon>
        <taxon>Vibrionaceae</taxon>
        <taxon>Vibrio</taxon>
    </lineage>
</organism>